<dbReference type="RefSeq" id="WP_076734304.1">
    <property type="nucleotide sequence ID" value="NZ_CP019352.1"/>
</dbReference>
<dbReference type="Proteomes" id="UP000187506">
    <property type="component" value="Chromosome"/>
</dbReference>
<feature type="transmembrane region" description="Helical" evidence="6">
    <location>
        <begin position="255"/>
        <end position="275"/>
    </location>
</feature>
<dbReference type="InterPro" id="IPR050545">
    <property type="entry name" value="Mycobact_MmpL"/>
</dbReference>
<feature type="transmembrane region" description="Helical" evidence="6">
    <location>
        <begin position="618"/>
        <end position="637"/>
    </location>
</feature>
<dbReference type="GO" id="GO:0022857">
    <property type="term" value="F:transmembrane transporter activity"/>
    <property type="evidence" value="ECO:0007669"/>
    <property type="project" value="InterPro"/>
</dbReference>
<comment type="subcellular location">
    <subcellularLocation>
        <location evidence="1">Cell membrane</location>
        <topology evidence="1">Multi-pass membrane protein</topology>
    </subcellularLocation>
</comment>
<dbReference type="KEGG" id="lvn:BWR22_14185"/>
<feature type="transmembrane region" description="Helical" evidence="6">
    <location>
        <begin position="358"/>
        <end position="381"/>
    </location>
</feature>
<dbReference type="AlphaFoldDB" id="A0AAC9PX06"/>
<accession>A0AAC9PX06</accession>
<sequence>MAKQKKSKFWDIVARLILRNKIGILLGIITITILLSTQWKYMRFTYTEANLLPDDHEVNIEYNNFLKIFGEEGNLIVLGVKDSTLFTVEKLNAWNSLSDSFRASKEVESVVSIKDLQKLVKNTEAQKFDLEPFIKDSVKTSKDIAILQNELFNQYPFYDNFLFNTETKTVRTAIYLKKELVNTAARKDFVIETLMKKVKVFEDTYNLDVRVSGMPYIRTLNAQNIVDEIGMFVLAALAITSLIFFLFFRSFRATFISLIVVCIGVMWTLGILGLLKYEITVLTALIPPLIIVIGIPNCIFLINKYQHEVKLHGNKVKSLQRVITKVGNATLMTNVTTASGFATFIITESKLLKEFGVVASLSILAIFILCLLIIPIIYTFLPYPKDRHLEHLNKRWIGGFVDWTVRMVKEKRIAIYSTTLGLIIVCIIGIYKIKVSGSLIEDMPKKAEFFSDIRFFEEEFNGIMPMEVMIDTKRKKGVMKSTTLKRMNELEDLIIETPELSRPISVVSLVKYSKQAYYNGNPKYYQLPTKQEEAFILPYAKNSTSGETNLLNNFVDSTGQYARITTFMKDIGTDKMERIEENLLNKINNVFPEERYNVSITGKALVFQKGTKYLVNNLALSLSLAIFLISLFMAYMFRSFRMIIVSLIPNLLPLVVTAGLMGYIGVPIKPSTILVFSIAFGISVDDTIHFLAKYRQELQANNWKIKKSVYAALRETGVSMFYTSIVLFFGFSVFTISSFGGTVALGALVSVTLLFAMLSNLLLLPSLLLSLERSIANKQILKKPTINIIPIDSDDEDVLEESEEKK</sequence>
<keyword evidence="4 6" id="KW-1133">Transmembrane helix</keyword>
<evidence type="ECO:0000313" key="9">
    <source>
        <dbReference type="Proteomes" id="UP000187506"/>
    </source>
</evidence>
<keyword evidence="5 6" id="KW-0472">Membrane</keyword>
<feature type="transmembrane region" description="Helical" evidence="6">
    <location>
        <begin position="322"/>
        <end position="346"/>
    </location>
</feature>
<feature type="domain" description="SSD" evidence="7">
    <location>
        <begin position="255"/>
        <end position="380"/>
    </location>
</feature>
<dbReference type="PANTHER" id="PTHR33406">
    <property type="entry name" value="MEMBRANE PROTEIN MJ1562-RELATED"/>
    <property type="match status" value="1"/>
</dbReference>
<feature type="transmembrane region" description="Helical" evidence="6">
    <location>
        <begin position="644"/>
        <end position="666"/>
    </location>
</feature>
<organism evidence="8 9">
    <name type="scientific">Lacinutrix venerupis</name>
    <dbReference type="NCBI Taxonomy" id="1486034"/>
    <lineage>
        <taxon>Bacteria</taxon>
        <taxon>Pseudomonadati</taxon>
        <taxon>Bacteroidota</taxon>
        <taxon>Flavobacteriia</taxon>
        <taxon>Flavobacteriales</taxon>
        <taxon>Flavobacteriaceae</taxon>
        <taxon>Lacinutrix</taxon>
    </lineage>
</organism>
<evidence type="ECO:0000313" key="8">
    <source>
        <dbReference type="EMBL" id="APY01402.1"/>
    </source>
</evidence>
<feature type="transmembrane region" description="Helical" evidence="6">
    <location>
        <begin position="281"/>
        <end position="302"/>
    </location>
</feature>
<evidence type="ECO:0000256" key="5">
    <source>
        <dbReference type="ARBA" id="ARBA00023136"/>
    </source>
</evidence>
<keyword evidence="2" id="KW-1003">Cell membrane</keyword>
<feature type="transmembrane region" description="Helical" evidence="6">
    <location>
        <begin position="413"/>
        <end position="431"/>
    </location>
</feature>
<dbReference type="Gene3D" id="1.20.1640.10">
    <property type="entry name" value="Multidrug efflux transporter AcrB transmembrane domain"/>
    <property type="match status" value="2"/>
</dbReference>
<feature type="transmembrane region" description="Helical" evidence="6">
    <location>
        <begin position="713"/>
        <end position="737"/>
    </location>
</feature>
<feature type="transmembrane region" description="Helical" evidence="6">
    <location>
        <begin position="21"/>
        <end position="39"/>
    </location>
</feature>
<name>A0AAC9PX06_9FLAO</name>
<evidence type="ECO:0000256" key="1">
    <source>
        <dbReference type="ARBA" id="ARBA00004651"/>
    </source>
</evidence>
<dbReference type="InterPro" id="IPR001036">
    <property type="entry name" value="Acrflvin-R"/>
</dbReference>
<keyword evidence="3 6" id="KW-0812">Transmembrane</keyword>
<dbReference type="PRINTS" id="PR00702">
    <property type="entry name" value="ACRIFLAVINRP"/>
</dbReference>
<evidence type="ECO:0000259" key="7">
    <source>
        <dbReference type="PROSITE" id="PS50156"/>
    </source>
</evidence>
<protein>
    <submittedName>
        <fullName evidence="8">Transporter</fullName>
    </submittedName>
</protein>
<dbReference type="InterPro" id="IPR000731">
    <property type="entry name" value="SSD"/>
</dbReference>
<gene>
    <name evidence="8" type="ORF">BWR22_14185</name>
</gene>
<dbReference type="SUPFAM" id="SSF82866">
    <property type="entry name" value="Multidrug efflux transporter AcrB transmembrane domain"/>
    <property type="match status" value="2"/>
</dbReference>
<dbReference type="Pfam" id="PF03176">
    <property type="entry name" value="MMPL"/>
    <property type="match status" value="2"/>
</dbReference>
<dbReference type="InterPro" id="IPR004869">
    <property type="entry name" value="MMPL_dom"/>
</dbReference>
<evidence type="ECO:0000256" key="4">
    <source>
        <dbReference type="ARBA" id="ARBA00022989"/>
    </source>
</evidence>
<dbReference type="EMBL" id="CP019352">
    <property type="protein sequence ID" value="APY01402.1"/>
    <property type="molecule type" value="Genomic_DNA"/>
</dbReference>
<dbReference type="GO" id="GO:0005886">
    <property type="term" value="C:plasma membrane"/>
    <property type="evidence" value="ECO:0007669"/>
    <property type="project" value="UniProtKB-SubCell"/>
</dbReference>
<feature type="transmembrane region" description="Helical" evidence="6">
    <location>
        <begin position="743"/>
        <end position="769"/>
    </location>
</feature>
<proteinExistence type="predicted"/>
<evidence type="ECO:0000256" key="6">
    <source>
        <dbReference type="SAM" id="Phobius"/>
    </source>
</evidence>
<reference evidence="8 9" key="1">
    <citation type="submission" date="2017-01" db="EMBL/GenBank/DDBJ databases">
        <title>Complete genome of Lacinutrix venerupis DOK2-8 isolated from seawater in Dokdo.</title>
        <authorList>
            <person name="Chi W.-J."/>
            <person name="Kim J.H."/>
        </authorList>
    </citation>
    <scope>NUCLEOTIDE SEQUENCE [LARGE SCALE GENOMIC DNA]</scope>
    <source>
        <strain evidence="8 9">DOK2-8</strain>
    </source>
</reference>
<evidence type="ECO:0000256" key="3">
    <source>
        <dbReference type="ARBA" id="ARBA00022692"/>
    </source>
</evidence>
<feature type="transmembrane region" description="Helical" evidence="6">
    <location>
        <begin position="229"/>
        <end position="248"/>
    </location>
</feature>
<feature type="transmembrane region" description="Helical" evidence="6">
    <location>
        <begin position="672"/>
        <end position="692"/>
    </location>
</feature>
<evidence type="ECO:0000256" key="2">
    <source>
        <dbReference type="ARBA" id="ARBA00022475"/>
    </source>
</evidence>
<keyword evidence="9" id="KW-1185">Reference proteome</keyword>
<feature type="domain" description="SSD" evidence="7">
    <location>
        <begin position="644"/>
        <end position="770"/>
    </location>
</feature>
<dbReference type="PANTHER" id="PTHR33406:SF12">
    <property type="entry name" value="BLR2997 PROTEIN"/>
    <property type="match status" value="1"/>
</dbReference>
<dbReference type="PROSITE" id="PS50156">
    <property type="entry name" value="SSD"/>
    <property type="match status" value="2"/>
</dbReference>